<evidence type="ECO:0000256" key="2">
    <source>
        <dbReference type="ARBA" id="ARBA00011738"/>
    </source>
</evidence>
<dbReference type="SUPFAM" id="SSF55681">
    <property type="entry name" value="Class II aaRS and biotin synthetases"/>
    <property type="match status" value="1"/>
</dbReference>
<dbReference type="AlphaFoldDB" id="X5HKS7"/>
<reference evidence="13 14" key="1">
    <citation type="submission" date="2014-03" db="EMBL/GenBank/DDBJ databases">
        <title>Sequencing and Comparison of Genomes and Transcriptome Profiles of Human Ehrlichiosis Agents.</title>
        <authorList>
            <person name="Lin M."/>
            <person name="Daugherty S.C."/>
            <person name="Nagaraj S."/>
            <person name="Cheng Z."/>
            <person name="Xiong Q."/>
            <person name="Lin F.-Y."/>
            <person name="Sengamalay N."/>
            <person name="Ott S."/>
            <person name="Godinez A."/>
            <person name="Tallon L.J."/>
            <person name="Sadzewicz L."/>
            <person name="Fraser C.M."/>
            <person name="Dunning Hotopp J.C."/>
            <person name="Rikihisa Y."/>
        </authorList>
    </citation>
    <scope>NUCLEOTIDE SEQUENCE [LARGE SCALE GENOMIC DNA]</scope>
    <source>
        <strain evidence="13 14">Oregon</strain>
    </source>
</reference>
<dbReference type="Pfam" id="PF13393">
    <property type="entry name" value="tRNA-synt_His"/>
    <property type="match status" value="1"/>
</dbReference>
<evidence type="ECO:0000256" key="10">
    <source>
        <dbReference type="HAMAP-Rule" id="MF_00127"/>
    </source>
</evidence>
<dbReference type="SUPFAM" id="SSF52954">
    <property type="entry name" value="Class II aaRS ABD-related"/>
    <property type="match status" value="1"/>
</dbReference>
<dbReference type="Gene3D" id="3.40.50.800">
    <property type="entry name" value="Anticodon-binding domain"/>
    <property type="match status" value="1"/>
</dbReference>
<proteinExistence type="inferred from homology"/>
<evidence type="ECO:0000313" key="13">
    <source>
        <dbReference type="EMBL" id="AHX11669.1"/>
    </source>
</evidence>
<dbReference type="GO" id="GO:0006427">
    <property type="term" value="P:histidyl-tRNA aminoacylation"/>
    <property type="evidence" value="ECO:0007669"/>
    <property type="project" value="UniProtKB-UniRule"/>
</dbReference>
<feature type="domain" description="Aminoacyl-transfer RNA synthetases class-II family profile" evidence="12">
    <location>
        <begin position="1"/>
        <end position="329"/>
    </location>
</feature>
<accession>X5HKS7</accession>
<dbReference type="NCBIfam" id="TIGR00442">
    <property type="entry name" value="hisS"/>
    <property type="match status" value="1"/>
</dbReference>
<keyword evidence="8 10" id="KW-0030">Aminoacyl-tRNA synthetase</keyword>
<comment type="subunit">
    <text evidence="2 10">Homodimer.</text>
</comment>
<gene>
    <name evidence="10 13" type="primary">hisS</name>
    <name evidence="13" type="ORF">NHE_0737</name>
</gene>
<comment type="catalytic activity">
    <reaction evidence="9 10">
        <text>tRNA(His) + L-histidine + ATP = L-histidyl-tRNA(His) + AMP + diphosphate + H(+)</text>
        <dbReference type="Rhea" id="RHEA:17313"/>
        <dbReference type="Rhea" id="RHEA-COMP:9665"/>
        <dbReference type="Rhea" id="RHEA-COMP:9689"/>
        <dbReference type="ChEBI" id="CHEBI:15378"/>
        <dbReference type="ChEBI" id="CHEBI:30616"/>
        <dbReference type="ChEBI" id="CHEBI:33019"/>
        <dbReference type="ChEBI" id="CHEBI:57595"/>
        <dbReference type="ChEBI" id="CHEBI:78442"/>
        <dbReference type="ChEBI" id="CHEBI:78527"/>
        <dbReference type="ChEBI" id="CHEBI:456215"/>
        <dbReference type="EC" id="6.1.1.21"/>
    </reaction>
</comment>
<dbReference type="InterPro" id="IPR041715">
    <property type="entry name" value="HisRS-like_core"/>
</dbReference>
<keyword evidence="5 10" id="KW-0547">Nucleotide-binding</keyword>
<dbReference type="InterPro" id="IPR004154">
    <property type="entry name" value="Anticodon-bd"/>
</dbReference>
<evidence type="ECO:0000256" key="4">
    <source>
        <dbReference type="ARBA" id="ARBA00022598"/>
    </source>
</evidence>
<dbReference type="InterPro" id="IPR036621">
    <property type="entry name" value="Anticodon-bd_dom_sf"/>
</dbReference>
<protein>
    <recommendedName>
        <fullName evidence="10">Histidine--tRNA ligase</fullName>
        <ecNumber evidence="10">6.1.1.21</ecNumber>
    </recommendedName>
    <alternativeName>
        <fullName evidence="10">Histidyl-tRNA synthetase</fullName>
        <shortName evidence="10">HisRS</shortName>
    </alternativeName>
</protein>
<evidence type="ECO:0000256" key="8">
    <source>
        <dbReference type="ARBA" id="ARBA00023146"/>
    </source>
</evidence>
<feature type="binding site" evidence="11">
    <location>
        <position position="257"/>
    </location>
    <ligand>
        <name>L-histidine</name>
        <dbReference type="ChEBI" id="CHEBI:57595"/>
    </ligand>
</feature>
<sequence length="413" mass="47000">MNTKINNITGTKDLFGQNLEKMRFIEKVARDLSIRYLFSELATPIIEYTELFIRNLGETSDVVSKEIYSFEDKSGHNICLRPEFTAAIVRAFVGNFQHTPSPVKLFSFGPLFRYERPQKGRYRQFHQVNFEWIGVDSFLWDVEAIVLAVSFLRELGIENKLRINSLGCSKARERYRCALIDYFKQYKSDLSADSLLRLERNPLRILDSKDPADKEIIECAPKILEHHTDISLVHFDSICGVLREMEIDFSIDYRLVRGLDYYSGLIFECTSADIGAQDALLGGGRYEQLVENLGGKKVSSIGFAAGIERLVEATTVEVSICEKIVSVVPIGEVAQRKAVKLVFALRTEGFRVDMYYGLSLRSRMKRSENSFLTVIFGEDELSRNECIIKLMETGIEYTASFDGLAVKLKELGC</sequence>
<evidence type="ECO:0000256" key="7">
    <source>
        <dbReference type="ARBA" id="ARBA00022917"/>
    </source>
</evidence>
<dbReference type="InterPro" id="IPR006195">
    <property type="entry name" value="aa-tRNA-synth_II"/>
</dbReference>
<keyword evidence="6 10" id="KW-0067">ATP-binding</keyword>
<keyword evidence="14" id="KW-1185">Reference proteome</keyword>
<dbReference type="PIRSF" id="PIRSF001549">
    <property type="entry name" value="His-tRNA_synth"/>
    <property type="match status" value="1"/>
</dbReference>
<organism evidence="13 14">
    <name type="scientific">Neorickettsia helminthoeca str. Oregon</name>
    <dbReference type="NCBI Taxonomy" id="1286528"/>
    <lineage>
        <taxon>Bacteria</taxon>
        <taxon>Pseudomonadati</taxon>
        <taxon>Pseudomonadota</taxon>
        <taxon>Alphaproteobacteria</taxon>
        <taxon>Rickettsiales</taxon>
        <taxon>Anaplasmataceae</taxon>
        <taxon>Neorickettsia</taxon>
    </lineage>
</organism>
<dbReference type="InterPro" id="IPR045864">
    <property type="entry name" value="aa-tRNA-synth_II/BPL/LPL"/>
</dbReference>
<dbReference type="InterPro" id="IPR015807">
    <property type="entry name" value="His-tRNA-ligase"/>
</dbReference>
<evidence type="ECO:0000256" key="5">
    <source>
        <dbReference type="ARBA" id="ARBA00022741"/>
    </source>
</evidence>
<evidence type="ECO:0000259" key="12">
    <source>
        <dbReference type="PROSITE" id="PS50862"/>
    </source>
</evidence>
<comment type="subcellular location">
    <subcellularLocation>
        <location evidence="10">Cytoplasm</location>
    </subcellularLocation>
</comment>
<dbReference type="Proteomes" id="UP000023755">
    <property type="component" value="Chromosome"/>
</dbReference>
<dbReference type="PANTHER" id="PTHR43707">
    <property type="entry name" value="HISTIDYL-TRNA SYNTHETASE"/>
    <property type="match status" value="1"/>
</dbReference>
<dbReference type="EC" id="6.1.1.21" evidence="10"/>
<evidence type="ECO:0000256" key="9">
    <source>
        <dbReference type="ARBA" id="ARBA00047639"/>
    </source>
</evidence>
<feature type="binding site" evidence="11">
    <location>
        <begin position="261"/>
        <end position="262"/>
    </location>
    <ligand>
        <name>L-histidine</name>
        <dbReference type="ChEBI" id="CHEBI:57595"/>
    </ligand>
</feature>
<keyword evidence="4 10" id="KW-0436">Ligase</keyword>
<dbReference type="Pfam" id="PF03129">
    <property type="entry name" value="HGTP_anticodon"/>
    <property type="match status" value="1"/>
</dbReference>
<dbReference type="KEGG" id="nhm:NHE_0737"/>
<dbReference type="RefSeq" id="WP_038559971.1">
    <property type="nucleotide sequence ID" value="NZ_CP007481.1"/>
</dbReference>
<evidence type="ECO:0000256" key="6">
    <source>
        <dbReference type="ARBA" id="ARBA00022840"/>
    </source>
</evidence>
<dbReference type="HAMAP" id="MF_00127">
    <property type="entry name" value="His_tRNA_synth"/>
    <property type="match status" value="1"/>
</dbReference>
<keyword evidence="3 10" id="KW-0963">Cytoplasm</keyword>
<dbReference type="EMBL" id="CP007481">
    <property type="protein sequence ID" value="AHX11669.1"/>
    <property type="molecule type" value="Genomic_DNA"/>
</dbReference>
<feature type="binding site" evidence="11">
    <location>
        <position position="127"/>
    </location>
    <ligand>
        <name>L-histidine</name>
        <dbReference type="ChEBI" id="CHEBI:57595"/>
    </ligand>
</feature>
<dbReference type="OrthoDB" id="9800814at2"/>
<feature type="binding site" evidence="11">
    <location>
        <position position="113"/>
    </location>
    <ligand>
        <name>L-histidine</name>
        <dbReference type="ChEBI" id="CHEBI:57595"/>
    </ligand>
</feature>
<evidence type="ECO:0000256" key="11">
    <source>
        <dbReference type="PIRSR" id="PIRSR001549-1"/>
    </source>
</evidence>
<keyword evidence="7 10" id="KW-0648">Protein biosynthesis</keyword>
<dbReference type="GO" id="GO:0005737">
    <property type="term" value="C:cytoplasm"/>
    <property type="evidence" value="ECO:0007669"/>
    <property type="project" value="UniProtKB-SubCell"/>
</dbReference>
<evidence type="ECO:0000313" key="14">
    <source>
        <dbReference type="Proteomes" id="UP000023755"/>
    </source>
</evidence>
<feature type="binding site" evidence="11">
    <location>
        <position position="131"/>
    </location>
    <ligand>
        <name>L-histidine</name>
        <dbReference type="ChEBI" id="CHEBI:57595"/>
    </ligand>
</feature>
<name>X5HKS7_9RICK</name>
<dbReference type="PROSITE" id="PS50862">
    <property type="entry name" value="AA_TRNA_LIGASE_II"/>
    <property type="match status" value="1"/>
</dbReference>
<feature type="binding site" evidence="11">
    <location>
        <begin position="83"/>
        <end position="85"/>
    </location>
    <ligand>
        <name>L-histidine</name>
        <dbReference type="ChEBI" id="CHEBI:57595"/>
    </ligand>
</feature>
<dbReference type="GO" id="GO:0005524">
    <property type="term" value="F:ATP binding"/>
    <property type="evidence" value="ECO:0007669"/>
    <property type="project" value="UniProtKB-UniRule"/>
</dbReference>
<dbReference type="PANTHER" id="PTHR43707:SF1">
    <property type="entry name" value="HISTIDINE--TRNA LIGASE, MITOCHONDRIAL-RELATED"/>
    <property type="match status" value="1"/>
</dbReference>
<dbReference type="CDD" id="cd00773">
    <property type="entry name" value="HisRS-like_core"/>
    <property type="match status" value="1"/>
</dbReference>
<evidence type="ECO:0000256" key="1">
    <source>
        <dbReference type="ARBA" id="ARBA00008226"/>
    </source>
</evidence>
<dbReference type="STRING" id="1286528.NHE_0737"/>
<dbReference type="Gene3D" id="3.30.930.10">
    <property type="entry name" value="Bira Bifunctional Protein, Domain 2"/>
    <property type="match status" value="1"/>
</dbReference>
<comment type="similarity">
    <text evidence="1 10">Belongs to the class-II aminoacyl-tRNA synthetase family.</text>
</comment>
<dbReference type="GO" id="GO:0004821">
    <property type="term" value="F:histidine-tRNA ligase activity"/>
    <property type="evidence" value="ECO:0007669"/>
    <property type="project" value="UniProtKB-UniRule"/>
</dbReference>
<dbReference type="InterPro" id="IPR004516">
    <property type="entry name" value="HisRS/HisZ"/>
</dbReference>
<evidence type="ECO:0000256" key="3">
    <source>
        <dbReference type="ARBA" id="ARBA00022490"/>
    </source>
</evidence>
<dbReference type="HOGENOM" id="CLU_025113_1_1_5"/>